<comment type="caution">
    <text evidence="4">The sequence shown here is derived from an EMBL/GenBank/DDBJ whole genome shotgun (WGS) entry which is preliminary data.</text>
</comment>
<comment type="similarity">
    <text evidence="1">Belongs to the peptidase C85 family.</text>
</comment>
<dbReference type="PROSITE" id="PS50802">
    <property type="entry name" value="OTU"/>
    <property type="match status" value="1"/>
</dbReference>
<dbReference type="CDD" id="cd22771">
    <property type="entry name" value="OTU_plant_OTU7-like"/>
    <property type="match status" value="1"/>
</dbReference>
<evidence type="ECO:0000259" key="3">
    <source>
        <dbReference type="PROSITE" id="PS50802"/>
    </source>
</evidence>
<dbReference type="InterPro" id="IPR038765">
    <property type="entry name" value="Papain-like_cys_pep_sf"/>
</dbReference>
<protein>
    <recommendedName>
        <fullName evidence="3">OTU domain-containing protein</fullName>
    </recommendedName>
</protein>
<dbReference type="SUPFAM" id="SSF54001">
    <property type="entry name" value="Cysteine proteinases"/>
    <property type="match status" value="1"/>
</dbReference>
<feature type="domain" description="OTU" evidence="3">
    <location>
        <begin position="32"/>
        <end position="156"/>
    </location>
</feature>
<evidence type="ECO:0000256" key="1">
    <source>
        <dbReference type="ARBA" id="ARBA00010407"/>
    </source>
</evidence>
<dbReference type="Proteomes" id="UP000825935">
    <property type="component" value="Chromosome 2"/>
</dbReference>
<dbReference type="InterPro" id="IPR050704">
    <property type="entry name" value="Peptidase_C85-like"/>
</dbReference>
<evidence type="ECO:0000313" key="4">
    <source>
        <dbReference type="EMBL" id="KAH7445013.1"/>
    </source>
</evidence>
<organism evidence="4 5">
    <name type="scientific">Ceratopteris richardii</name>
    <name type="common">Triangle waterfern</name>
    <dbReference type="NCBI Taxonomy" id="49495"/>
    <lineage>
        <taxon>Eukaryota</taxon>
        <taxon>Viridiplantae</taxon>
        <taxon>Streptophyta</taxon>
        <taxon>Embryophyta</taxon>
        <taxon>Tracheophyta</taxon>
        <taxon>Polypodiopsida</taxon>
        <taxon>Polypodiidae</taxon>
        <taxon>Polypodiales</taxon>
        <taxon>Pteridineae</taxon>
        <taxon>Pteridaceae</taxon>
        <taxon>Parkerioideae</taxon>
        <taxon>Ceratopteris</taxon>
    </lineage>
</organism>
<dbReference type="InterPro" id="IPR004027">
    <property type="entry name" value="SEC_C_motif"/>
</dbReference>
<evidence type="ECO:0000256" key="2">
    <source>
        <dbReference type="SAM" id="MobiDB-lite"/>
    </source>
</evidence>
<proteinExistence type="inferred from homology"/>
<feature type="compositionally biased region" description="Polar residues" evidence="2">
    <location>
        <begin position="246"/>
        <end position="261"/>
    </location>
</feature>
<dbReference type="EMBL" id="CM035407">
    <property type="protein sequence ID" value="KAH7445013.1"/>
    <property type="molecule type" value="Genomic_DNA"/>
</dbReference>
<dbReference type="FunFam" id="3.90.70.80:FF:000009">
    <property type="entry name" value="OTU domain-containing protein 3"/>
    <property type="match status" value="1"/>
</dbReference>
<dbReference type="SUPFAM" id="SSF103642">
    <property type="entry name" value="Sec-C motif"/>
    <property type="match status" value="1"/>
</dbReference>
<name>A0A8T2VH80_CERRI</name>
<dbReference type="GO" id="GO:0004843">
    <property type="term" value="F:cysteine-type deubiquitinase activity"/>
    <property type="evidence" value="ECO:0007669"/>
    <property type="project" value="TreeGrafter"/>
</dbReference>
<gene>
    <name evidence="4" type="ORF">KP509_02G102200</name>
</gene>
<reference evidence="4" key="1">
    <citation type="submission" date="2021-08" db="EMBL/GenBank/DDBJ databases">
        <title>WGS assembly of Ceratopteris richardii.</title>
        <authorList>
            <person name="Marchant D.B."/>
            <person name="Chen G."/>
            <person name="Jenkins J."/>
            <person name="Shu S."/>
            <person name="Leebens-Mack J."/>
            <person name="Grimwood J."/>
            <person name="Schmutz J."/>
            <person name="Soltis P."/>
            <person name="Soltis D."/>
            <person name="Chen Z.-H."/>
        </authorList>
    </citation>
    <scope>NUCLEOTIDE SEQUENCE</scope>
    <source>
        <strain evidence="4">Whitten #5841</strain>
        <tissue evidence="4">Leaf</tissue>
    </source>
</reference>
<dbReference type="Gene3D" id="3.90.70.80">
    <property type="match status" value="1"/>
</dbReference>
<dbReference type="Pfam" id="PF02338">
    <property type="entry name" value="OTU"/>
    <property type="match status" value="1"/>
</dbReference>
<dbReference type="AlphaFoldDB" id="A0A8T2VH80"/>
<evidence type="ECO:0000313" key="5">
    <source>
        <dbReference type="Proteomes" id="UP000825935"/>
    </source>
</evidence>
<dbReference type="InterPro" id="IPR003323">
    <property type="entry name" value="OTU_dom"/>
</dbReference>
<dbReference type="PANTHER" id="PTHR12419">
    <property type="entry name" value="OTU DOMAIN CONTAINING PROTEIN"/>
    <property type="match status" value="1"/>
</dbReference>
<feature type="region of interest" description="Disordered" evidence="2">
    <location>
        <begin position="238"/>
        <end position="265"/>
    </location>
</feature>
<dbReference type="Gene3D" id="3.10.450.50">
    <property type="match status" value="1"/>
</dbReference>
<sequence>MVQKKTHKSKPKSQKVHIRPKEFDTQLGSLGLRIVQITADGNCLFRAVADQLEGNEGEHAKYRKMVVDYIEAHRAEFEPFLEDDVAFEDYCKEMRATSTWAGHMELQVISLVTQTNICIHLLLSPRWHIQNFESTRVRCIHLSYHDGLHYNSVRRVDDDGEGPAKPILLEMPAFEKKGGANGKSESQKTSNCLASKKAQTSYFEEQGFDETESDPQDDDAENICSEFDTKTELGVSARMKSKDGVRNQTENGNTSSGTGPFQQKAARNKACPCGSKKKYKACCAAVKVNKKPEVMDLGSSTKGLSNKARKQKLRHEKDVVQVRSEIATTKEPPDMGYLCI</sequence>
<dbReference type="OMA" id="CMNIDLE"/>
<keyword evidence="5" id="KW-1185">Reference proteome</keyword>
<feature type="region of interest" description="Disordered" evidence="2">
    <location>
        <begin position="297"/>
        <end position="317"/>
    </location>
</feature>
<dbReference type="Pfam" id="PF02810">
    <property type="entry name" value="SEC-C"/>
    <property type="match status" value="1"/>
</dbReference>
<dbReference type="OrthoDB" id="415023at2759"/>
<dbReference type="GO" id="GO:0016579">
    <property type="term" value="P:protein deubiquitination"/>
    <property type="evidence" value="ECO:0007669"/>
    <property type="project" value="TreeGrafter"/>
</dbReference>
<accession>A0A8T2VH80</accession>
<dbReference type="PANTHER" id="PTHR12419:SF7">
    <property type="entry name" value="OTU DOMAIN-CONTAINING PROTEIN 3"/>
    <property type="match status" value="1"/>
</dbReference>